<gene>
    <name evidence="1" type="ORF">HPB49_009439</name>
</gene>
<evidence type="ECO:0000313" key="2">
    <source>
        <dbReference type="Proteomes" id="UP000821865"/>
    </source>
</evidence>
<reference evidence="1" key="1">
    <citation type="submission" date="2020-05" db="EMBL/GenBank/DDBJ databases">
        <title>Large-scale comparative analyses of tick genomes elucidate their genetic diversity and vector capacities.</title>
        <authorList>
            <person name="Jia N."/>
            <person name="Wang J."/>
            <person name="Shi W."/>
            <person name="Du L."/>
            <person name="Sun Y."/>
            <person name="Zhan W."/>
            <person name="Jiang J."/>
            <person name="Wang Q."/>
            <person name="Zhang B."/>
            <person name="Ji P."/>
            <person name="Sakyi L.B."/>
            <person name="Cui X."/>
            <person name="Yuan T."/>
            <person name="Jiang B."/>
            <person name="Yang W."/>
            <person name="Lam T.T.-Y."/>
            <person name="Chang Q."/>
            <person name="Ding S."/>
            <person name="Wang X."/>
            <person name="Zhu J."/>
            <person name="Ruan X."/>
            <person name="Zhao L."/>
            <person name="Wei J."/>
            <person name="Que T."/>
            <person name="Du C."/>
            <person name="Cheng J."/>
            <person name="Dai P."/>
            <person name="Han X."/>
            <person name="Huang E."/>
            <person name="Gao Y."/>
            <person name="Liu J."/>
            <person name="Shao H."/>
            <person name="Ye R."/>
            <person name="Li L."/>
            <person name="Wei W."/>
            <person name="Wang X."/>
            <person name="Wang C."/>
            <person name="Yang T."/>
            <person name="Huo Q."/>
            <person name="Li W."/>
            <person name="Guo W."/>
            <person name="Chen H."/>
            <person name="Zhou L."/>
            <person name="Ni X."/>
            <person name="Tian J."/>
            <person name="Zhou Y."/>
            <person name="Sheng Y."/>
            <person name="Liu T."/>
            <person name="Pan Y."/>
            <person name="Xia L."/>
            <person name="Li J."/>
            <person name="Zhao F."/>
            <person name="Cao W."/>
        </authorList>
    </citation>
    <scope>NUCLEOTIDE SEQUENCE</scope>
    <source>
        <strain evidence="1">Dsil-2018</strain>
    </source>
</reference>
<sequence length="314" mass="36037">MFVCAAHGKKRFRIDEDLCLLKEVVSADPYGNPAAWEDVLRNVVRAVLRNLTIRVIKERVDLLVGYFRQQDTVNLRKSGTEEQYGERERLLQEVSDLMRNAGYVPRTMPRKGNGMGRRRPTTSMPSATTRQCMARELRDSATASMAEALDDGQIIWMGHRHLGIHEESASDLLLSMYDSECTHPSAAEMDVRGRQDPSPDGSCVSRLTQEAAAIQSRIRGLQAMGLELLRRREEHDFLLRQKEIELQQRRLEYEERCLALQERKQASEEGRQKLDAERHEEPIKMLHSIKTTLEAQEKKSQACLNKVVAPWGRR</sequence>
<dbReference type="EMBL" id="CM023476">
    <property type="protein sequence ID" value="KAH7941036.1"/>
    <property type="molecule type" value="Genomic_DNA"/>
</dbReference>
<comment type="caution">
    <text evidence="1">The sequence shown here is derived from an EMBL/GenBank/DDBJ whole genome shotgun (WGS) entry which is preliminary data.</text>
</comment>
<name>A0ACB8CEB5_DERSI</name>
<proteinExistence type="predicted"/>
<organism evidence="1 2">
    <name type="scientific">Dermacentor silvarum</name>
    <name type="common">Tick</name>
    <dbReference type="NCBI Taxonomy" id="543639"/>
    <lineage>
        <taxon>Eukaryota</taxon>
        <taxon>Metazoa</taxon>
        <taxon>Ecdysozoa</taxon>
        <taxon>Arthropoda</taxon>
        <taxon>Chelicerata</taxon>
        <taxon>Arachnida</taxon>
        <taxon>Acari</taxon>
        <taxon>Parasitiformes</taxon>
        <taxon>Ixodida</taxon>
        <taxon>Ixodoidea</taxon>
        <taxon>Ixodidae</taxon>
        <taxon>Rhipicephalinae</taxon>
        <taxon>Dermacentor</taxon>
    </lineage>
</organism>
<protein>
    <submittedName>
        <fullName evidence="1">Uncharacterized protein</fullName>
    </submittedName>
</protein>
<accession>A0ACB8CEB5</accession>
<dbReference type="Proteomes" id="UP000821865">
    <property type="component" value="Chromosome 7"/>
</dbReference>
<evidence type="ECO:0000313" key="1">
    <source>
        <dbReference type="EMBL" id="KAH7941036.1"/>
    </source>
</evidence>
<keyword evidence="2" id="KW-1185">Reference proteome</keyword>